<comment type="pathway">
    <text evidence="6">Purine metabolism; IMP biosynthesis via de novo pathway; 5-amino-1-(5-phospho-D-ribosyl)imidazole from N(2)-formyl-N(1)-(5-phospho-D-ribosyl)glycinamide: step 1/2.</text>
</comment>
<evidence type="ECO:0000313" key="7">
    <source>
        <dbReference type="EMBL" id="AKQ01749.1"/>
    </source>
</evidence>
<dbReference type="GO" id="GO:0005524">
    <property type="term" value="F:ATP binding"/>
    <property type="evidence" value="ECO:0007669"/>
    <property type="project" value="UniProtKB-UniRule"/>
</dbReference>
<evidence type="ECO:0000256" key="1">
    <source>
        <dbReference type="ARBA" id="ARBA00022490"/>
    </source>
</evidence>
<evidence type="ECO:0000256" key="6">
    <source>
        <dbReference type="HAMAP-Rule" id="MF_01926"/>
    </source>
</evidence>
<name>A0A0H4TMD8_9EURY</name>
<protein>
    <recommendedName>
        <fullName evidence="6">Phosphoribosylformylglycinamidine synthase subunit PurS</fullName>
        <shortName evidence="6">FGAM synthase</shortName>
        <ecNumber evidence="6">6.3.5.3</ecNumber>
    </recommendedName>
    <alternativeName>
        <fullName evidence="6">Formylglycinamide ribonucleotide amidotransferase subunit III</fullName>
        <shortName evidence="6">FGAR amidotransferase III</shortName>
        <shortName evidence="6">FGAR-AT III</shortName>
    </alternativeName>
    <alternativeName>
        <fullName evidence="6">Phosphoribosylformylglycinamidine synthase subunit III</fullName>
    </alternativeName>
</protein>
<accession>A0A0H4TMD8</accession>
<keyword evidence="2 6" id="KW-0436">Ligase</keyword>
<dbReference type="SUPFAM" id="SSF82697">
    <property type="entry name" value="PurS-like"/>
    <property type="match status" value="1"/>
</dbReference>
<keyword evidence="5 6" id="KW-0067">ATP-binding</keyword>
<comment type="function">
    <text evidence="6">Part of the phosphoribosylformylglycinamidine synthase complex involved in the purines biosynthetic pathway. Catalyzes the ATP-dependent conversion of formylglycinamide ribonucleotide (FGAR) and glutamine to yield formylglycinamidine ribonucleotide (FGAM) and glutamate. The FGAM synthase complex is composed of three subunits. PurQ produces an ammonia molecule by converting glutamine to glutamate. PurL transfers the ammonia molecule to FGAR to form FGAM in an ATP-dependent manner. PurS interacts with PurQ and PurL and is thought to assist in the transfer of the ammonia molecule from PurQ to PurL.</text>
</comment>
<dbReference type="GO" id="GO:0005737">
    <property type="term" value="C:cytoplasm"/>
    <property type="evidence" value="ECO:0007669"/>
    <property type="project" value="UniProtKB-SubCell"/>
</dbReference>
<evidence type="ECO:0000256" key="2">
    <source>
        <dbReference type="ARBA" id="ARBA00022598"/>
    </source>
</evidence>
<evidence type="ECO:0000256" key="5">
    <source>
        <dbReference type="ARBA" id="ARBA00022840"/>
    </source>
</evidence>
<dbReference type="NCBIfam" id="TIGR00302">
    <property type="entry name" value="phosphoribosylformylglycinamidine synthase subunit PurS"/>
    <property type="match status" value="1"/>
</dbReference>
<proteinExistence type="inferred from homology"/>
<dbReference type="GO" id="GO:0004642">
    <property type="term" value="F:phosphoribosylformylglycinamidine synthase activity"/>
    <property type="evidence" value="ECO:0007669"/>
    <property type="project" value="UniProtKB-UniRule"/>
</dbReference>
<reference evidence="7" key="1">
    <citation type="journal article" date="2015" name="ISME J.">
        <title>Aquifer environment selects for microbial species cohorts in sediment and groundwater.</title>
        <authorList>
            <person name="Hug L.A."/>
            <person name="Thomas B.C."/>
            <person name="Brown C.T."/>
            <person name="Frischkorn K.R."/>
            <person name="Williams K.H."/>
            <person name="Tringe S.G."/>
            <person name="Banfield J.F."/>
        </authorList>
    </citation>
    <scope>NUCLEOTIDE SEQUENCE</scope>
</reference>
<dbReference type="InterPro" id="IPR036604">
    <property type="entry name" value="PurS-like_sf"/>
</dbReference>
<comment type="subunit">
    <text evidence="6">Part of the FGAM synthase complex composed of 1 PurL, 1 PurQ and 2 PurS subunits.</text>
</comment>
<dbReference type="Pfam" id="PF02700">
    <property type="entry name" value="PurS"/>
    <property type="match status" value="1"/>
</dbReference>
<dbReference type="EMBL" id="KT006976">
    <property type="protein sequence ID" value="AKQ01749.1"/>
    <property type="molecule type" value="Genomic_DNA"/>
</dbReference>
<dbReference type="Gene3D" id="3.30.1280.10">
    <property type="entry name" value="Phosphoribosylformylglycinamidine synthase subunit PurS"/>
    <property type="match status" value="1"/>
</dbReference>
<dbReference type="PANTHER" id="PTHR34696:SF1">
    <property type="entry name" value="PHOSPHORIBOSYLFORMYLGLYCINAMIDINE SYNTHASE SUBUNIT PURS"/>
    <property type="match status" value="1"/>
</dbReference>
<comment type="similarity">
    <text evidence="6">Belongs to the PurS family.</text>
</comment>
<dbReference type="HAMAP" id="MF_01926">
    <property type="entry name" value="PurS"/>
    <property type="match status" value="1"/>
</dbReference>
<dbReference type="GO" id="GO:0006189">
    <property type="term" value="P:'de novo' IMP biosynthetic process"/>
    <property type="evidence" value="ECO:0007669"/>
    <property type="project" value="UniProtKB-UniRule"/>
</dbReference>
<evidence type="ECO:0000256" key="3">
    <source>
        <dbReference type="ARBA" id="ARBA00022741"/>
    </source>
</evidence>
<dbReference type="PANTHER" id="PTHR34696">
    <property type="entry name" value="PHOSPHORIBOSYLFORMYLGLYCINAMIDINE SYNTHASE SUBUNIT PURS"/>
    <property type="match status" value="1"/>
</dbReference>
<comment type="subcellular location">
    <subcellularLocation>
        <location evidence="6">Cytoplasm</location>
    </subcellularLocation>
</comment>
<organism evidence="7">
    <name type="scientific">uncultured euryarchaeote Rifle_16ft_4_minimus_23719</name>
    <dbReference type="NCBI Taxonomy" id="1665190"/>
    <lineage>
        <taxon>Archaea</taxon>
        <taxon>Methanobacteriati</taxon>
        <taxon>Methanobacteriota</taxon>
        <taxon>environmental samples</taxon>
    </lineage>
</organism>
<gene>
    <name evidence="6 7" type="primary">purS</name>
</gene>
<keyword evidence="4 6" id="KW-0658">Purine biosynthesis</keyword>
<keyword evidence="1 6" id="KW-0963">Cytoplasm</keyword>
<sequence length="80" mass="8923">MRVQVEVRLKKGVTDPEGDNVHKALKLLGFSGVRGVHSAKRFLIDLDAKDGKAARRAAEEMCRKLLANPVIHDYEISVVR</sequence>
<dbReference type="UniPathway" id="UPA00074">
    <property type="reaction ID" value="UER00128"/>
</dbReference>
<comment type="catalytic activity">
    <reaction evidence="6">
        <text>N(2)-formyl-N(1)-(5-phospho-beta-D-ribosyl)glycinamide + L-glutamine + ATP + H2O = 2-formamido-N(1)-(5-O-phospho-beta-D-ribosyl)acetamidine + L-glutamate + ADP + phosphate + H(+)</text>
        <dbReference type="Rhea" id="RHEA:17129"/>
        <dbReference type="ChEBI" id="CHEBI:15377"/>
        <dbReference type="ChEBI" id="CHEBI:15378"/>
        <dbReference type="ChEBI" id="CHEBI:29985"/>
        <dbReference type="ChEBI" id="CHEBI:30616"/>
        <dbReference type="ChEBI" id="CHEBI:43474"/>
        <dbReference type="ChEBI" id="CHEBI:58359"/>
        <dbReference type="ChEBI" id="CHEBI:147286"/>
        <dbReference type="ChEBI" id="CHEBI:147287"/>
        <dbReference type="ChEBI" id="CHEBI:456216"/>
        <dbReference type="EC" id="6.3.5.3"/>
    </reaction>
</comment>
<dbReference type="AlphaFoldDB" id="A0A0H4TMD8"/>
<evidence type="ECO:0000256" key="4">
    <source>
        <dbReference type="ARBA" id="ARBA00022755"/>
    </source>
</evidence>
<dbReference type="EC" id="6.3.5.3" evidence="6"/>
<keyword evidence="3 6" id="KW-0547">Nucleotide-binding</keyword>
<dbReference type="InterPro" id="IPR003850">
    <property type="entry name" value="PurS"/>
</dbReference>
<dbReference type="NCBIfam" id="NF004630">
    <property type="entry name" value="PRK05974.1"/>
    <property type="match status" value="1"/>
</dbReference>